<gene>
    <name evidence="7" type="ORF">GUJ93_ZPchr0012g20697</name>
</gene>
<keyword evidence="8" id="KW-1185">Reference proteome</keyword>
<evidence type="ECO:0000256" key="4">
    <source>
        <dbReference type="PROSITE-ProRule" id="PRU00452"/>
    </source>
</evidence>
<accession>A0A8J6BRH2</accession>
<protein>
    <recommendedName>
        <fullName evidence="6">SP-RING-type domain-containing protein</fullName>
    </recommendedName>
</protein>
<dbReference type="GO" id="GO:0061665">
    <property type="term" value="F:SUMO ligase activity"/>
    <property type="evidence" value="ECO:0007669"/>
    <property type="project" value="TreeGrafter"/>
</dbReference>
<keyword evidence="2 4" id="KW-0863">Zinc-finger</keyword>
<dbReference type="PROSITE" id="PS51044">
    <property type="entry name" value="ZF_SP_RING"/>
    <property type="match status" value="1"/>
</dbReference>
<evidence type="ECO:0000256" key="5">
    <source>
        <dbReference type="SAM" id="MobiDB-lite"/>
    </source>
</evidence>
<dbReference type="AlphaFoldDB" id="A0A8J6BRH2"/>
<feature type="compositionally biased region" description="Low complexity" evidence="5">
    <location>
        <begin position="710"/>
        <end position="730"/>
    </location>
</feature>
<feature type="non-terminal residue" evidence="7">
    <location>
        <position position="1"/>
    </location>
</feature>
<dbReference type="Proteomes" id="UP000729402">
    <property type="component" value="Unassembled WGS sequence"/>
</dbReference>
<evidence type="ECO:0000313" key="8">
    <source>
        <dbReference type="Proteomes" id="UP000729402"/>
    </source>
</evidence>
<feature type="region of interest" description="Disordered" evidence="5">
    <location>
        <begin position="688"/>
        <end position="784"/>
    </location>
</feature>
<feature type="compositionally biased region" description="Polar residues" evidence="5">
    <location>
        <begin position="765"/>
        <end position="774"/>
    </location>
</feature>
<organism evidence="7 8">
    <name type="scientific">Zizania palustris</name>
    <name type="common">Northern wild rice</name>
    <dbReference type="NCBI Taxonomy" id="103762"/>
    <lineage>
        <taxon>Eukaryota</taxon>
        <taxon>Viridiplantae</taxon>
        <taxon>Streptophyta</taxon>
        <taxon>Embryophyta</taxon>
        <taxon>Tracheophyta</taxon>
        <taxon>Spermatophyta</taxon>
        <taxon>Magnoliopsida</taxon>
        <taxon>Liliopsida</taxon>
        <taxon>Poales</taxon>
        <taxon>Poaceae</taxon>
        <taxon>BOP clade</taxon>
        <taxon>Oryzoideae</taxon>
        <taxon>Oryzeae</taxon>
        <taxon>Zizaniinae</taxon>
        <taxon>Zizania</taxon>
    </lineage>
</organism>
<dbReference type="PANTHER" id="PTHR10782">
    <property type="entry name" value="ZINC FINGER MIZ DOMAIN-CONTAINING PROTEIN"/>
    <property type="match status" value="1"/>
</dbReference>
<evidence type="ECO:0000259" key="6">
    <source>
        <dbReference type="PROSITE" id="PS51044"/>
    </source>
</evidence>
<sequence>GIDYSLSSGDVPVVASEIPSILKKVYLTGKDQFLQSAVMVLMISCKNACSSKWFQPTDCTDILRMANEISGNFCTPFSQPDNDSTVIQIISTIMPRYYPQLKFERLITSLEAKVGYDVLMADFFINRNMPRDEKINLIVVQKENLDSSSCITNPPHVSFLVNGKGVDKRTNVSMETGPQFPTDITKMLKYGANIIQAVGYFNANYIVAVAYLNKLVPFDAPNLNDYAQPVAADPPDSDILEGPSRVSLKCPISFRRIETPIKGRLCKHYQCFDYNNYMEMNLRKPTWRCPCCSTPSNFIDLRIDQKMAKILQEIRDDTTDVLVFADGSWKAVSTHDEKSDGHASDIIQQNEDCMDTDVTLTNVVDLINEDDNGDELMRFASVSKDMKPLSNTQDLSVADYLLDLPISTVSQADNLYVASENNGHVNATSTSGQTSSLPSTGGLGSSSSGILESILPREVLYPVITDAVSSSLDTSNPTQHVAHGTRPDIVWLQPPIDPSLGLDIAPPIPRNVRREPVAVQALPVPQQNPGPCRRVQPNIFNCSPIPQSSSTSTAYQAHQVTNADSAMAAMNTSVGSLSRAPDSASLLQLQSTLQEIRNTQNYLQGQFIGLTAQNFVGTRPPPGNPGQAYGASPAQQHHHVDRLLASNLLDQLGQAVPQASTAPLVMPTQPASSTSAMGSHIHSHLFSAQRSPAMRTPPTNSQVPSPVMPSIPSATATTTTPSTPLTARSADGLPELPEDESWRPSGRMRGSLTGSAYNVAIGRYLTSSGQQTRPSRPPGTDARK</sequence>
<evidence type="ECO:0000256" key="2">
    <source>
        <dbReference type="ARBA" id="ARBA00022771"/>
    </source>
</evidence>
<evidence type="ECO:0000313" key="7">
    <source>
        <dbReference type="EMBL" id="KAG8093882.1"/>
    </source>
</evidence>
<evidence type="ECO:0000256" key="3">
    <source>
        <dbReference type="ARBA" id="ARBA00022833"/>
    </source>
</evidence>
<keyword evidence="3" id="KW-0862">Zinc</keyword>
<dbReference type="Pfam" id="PF02891">
    <property type="entry name" value="zf-MIZ"/>
    <property type="match status" value="1"/>
</dbReference>
<comment type="caution">
    <text evidence="7">The sequence shown here is derived from an EMBL/GenBank/DDBJ whole genome shotgun (WGS) entry which is preliminary data.</text>
</comment>
<feature type="domain" description="SP-RING-type" evidence="6">
    <location>
        <begin position="235"/>
        <end position="316"/>
    </location>
</feature>
<keyword evidence="1" id="KW-0479">Metal-binding</keyword>
<dbReference type="CDD" id="cd16650">
    <property type="entry name" value="SP-RING_PIAS-like"/>
    <property type="match status" value="1"/>
</dbReference>
<dbReference type="InterPro" id="IPR004181">
    <property type="entry name" value="Znf_MIZ"/>
</dbReference>
<name>A0A8J6BRH2_ZIZPA</name>
<evidence type="ECO:0000256" key="1">
    <source>
        <dbReference type="ARBA" id="ARBA00022723"/>
    </source>
</evidence>
<dbReference type="GO" id="GO:0016925">
    <property type="term" value="P:protein sumoylation"/>
    <property type="evidence" value="ECO:0007669"/>
    <property type="project" value="TreeGrafter"/>
</dbReference>
<reference evidence="7" key="1">
    <citation type="journal article" date="2021" name="bioRxiv">
        <title>Whole Genome Assembly and Annotation of Northern Wild Rice, Zizania palustris L., Supports a Whole Genome Duplication in the Zizania Genus.</title>
        <authorList>
            <person name="Haas M."/>
            <person name="Kono T."/>
            <person name="Macchietto M."/>
            <person name="Millas R."/>
            <person name="McGilp L."/>
            <person name="Shao M."/>
            <person name="Duquette J."/>
            <person name="Hirsch C.N."/>
            <person name="Kimball J."/>
        </authorList>
    </citation>
    <scope>NUCLEOTIDE SEQUENCE</scope>
    <source>
        <tissue evidence="7">Fresh leaf tissue</tissue>
    </source>
</reference>
<dbReference type="OrthoDB" id="10263264at2759"/>
<reference evidence="7" key="2">
    <citation type="submission" date="2021-02" db="EMBL/GenBank/DDBJ databases">
        <authorList>
            <person name="Kimball J.A."/>
            <person name="Haas M.W."/>
            <person name="Macchietto M."/>
            <person name="Kono T."/>
            <person name="Duquette J."/>
            <person name="Shao M."/>
        </authorList>
    </citation>
    <scope>NUCLEOTIDE SEQUENCE</scope>
    <source>
        <tissue evidence="7">Fresh leaf tissue</tissue>
    </source>
</reference>
<dbReference type="EMBL" id="JAAALK010000080">
    <property type="protein sequence ID" value="KAG8093882.1"/>
    <property type="molecule type" value="Genomic_DNA"/>
</dbReference>
<proteinExistence type="predicted"/>
<dbReference type="GO" id="GO:0000785">
    <property type="term" value="C:chromatin"/>
    <property type="evidence" value="ECO:0007669"/>
    <property type="project" value="TreeGrafter"/>
</dbReference>
<dbReference type="PANTHER" id="PTHR10782:SF4">
    <property type="entry name" value="TONALLI, ISOFORM E"/>
    <property type="match status" value="1"/>
</dbReference>
<dbReference type="GO" id="GO:0008270">
    <property type="term" value="F:zinc ion binding"/>
    <property type="evidence" value="ECO:0007669"/>
    <property type="project" value="UniProtKB-KW"/>
</dbReference>